<dbReference type="PROSITE" id="PS00331">
    <property type="entry name" value="MALIC_ENZYMES"/>
    <property type="match status" value="1"/>
</dbReference>
<dbReference type="InterPro" id="IPR012302">
    <property type="entry name" value="Malic_NAD-bd"/>
</dbReference>
<dbReference type="PANTHER" id="PTHR43237:SF4">
    <property type="entry name" value="NADP-DEPENDENT MALIC ENZYME"/>
    <property type="match status" value="1"/>
</dbReference>
<feature type="binding site" evidence="13">
    <location>
        <position position="136"/>
    </location>
    <ligand>
        <name>a divalent metal cation</name>
        <dbReference type="ChEBI" id="CHEBI:60240"/>
    </ligand>
</feature>
<gene>
    <name evidence="17" type="ORF">SAMN04488129_12530</name>
</gene>
<dbReference type="FunFam" id="3.40.50.720:FF:000095">
    <property type="entry name" value="NADP-dependent malic enzyme"/>
    <property type="match status" value="1"/>
</dbReference>
<feature type="binding site" evidence="13">
    <location>
        <position position="137"/>
    </location>
    <ligand>
        <name>a divalent metal cation</name>
        <dbReference type="ChEBI" id="CHEBI:60240"/>
    </ligand>
</feature>
<keyword evidence="14" id="KW-0521">NADP</keyword>
<dbReference type="GO" id="GO:0051287">
    <property type="term" value="F:NAD binding"/>
    <property type="evidence" value="ECO:0007669"/>
    <property type="project" value="InterPro"/>
</dbReference>
<evidence type="ECO:0000256" key="4">
    <source>
        <dbReference type="ARBA" id="ARBA00008756"/>
    </source>
</evidence>
<keyword evidence="5 13" id="KW-0479">Metal-binding</keyword>
<reference evidence="18" key="1">
    <citation type="submission" date="2016-10" db="EMBL/GenBank/DDBJ databases">
        <authorList>
            <person name="Varghese N."/>
            <person name="Submissions S."/>
        </authorList>
    </citation>
    <scope>NUCLEOTIDE SEQUENCE [LARGE SCALE GENOMIC DNA]</scope>
    <source>
        <strain evidence="18">CGMCC 1.9150</strain>
    </source>
</reference>
<proteinExistence type="inferred from homology"/>
<feature type="binding site" evidence="14">
    <location>
        <begin position="76"/>
        <end position="83"/>
    </location>
    <ligand>
        <name>NADP(+)</name>
        <dbReference type="ChEBI" id="CHEBI:58349"/>
    </ligand>
</feature>
<dbReference type="GO" id="GO:0016746">
    <property type="term" value="F:acyltransferase activity"/>
    <property type="evidence" value="ECO:0007669"/>
    <property type="project" value="InterPro"/>
</dbReference>
<dbReference type="CDD" id="cd05311">
    <property type="entry name" value="NAD_bind_2_malic_enz"/>
    <property type="match status" value="1"/>
</dbReference>
<dbReference type="FunFam" id="3.40.50.10380:FF:000003">
    <property type="entry name" value="NADP-dependent malic enzyme"/>
    <property type="match status" value="1"/>
</dbReference>
<evidence type="ECO:0000256" key="11">
    <source>
        <dbReference type="ARBA" id="ARBA00051384"/>
    </source>
</evidence>
<feature type="domain" description="Malic enzyme N-terminal" evidence="16">
    <location>
        <begin position="18"/>
        <end position="151"/>
    </location>
</feature>
<dbReference type="SUPFAM" id="SSF53659">
    <property type="entry name" value="Isocitrate/Isopropylmalate dehydrogenase-like"/>
    <property type="match status" value="1"/>
</dbReference>
<evidence type="ECO:0000256" key="12">
    <source>
        <dbReference type="PIRSR" id="PIRSR036684-1"/>
    </source>
</evidence>
<dbReference type="Gene3D" id="3.40.50.720">
    <property type="entry name" value="NAD(P)-binding Rossmann-like Domain"/>
    <property type="match status" value="1"/>
</dbReference>
<comment type="similarity">
    <text evidence="3">In the N-terminal section; belongs to the malic enzymes family.</text>
</comment>
<dbReference type="EMBL" id="FOBC01000025">
    <property type="protein sequence ID" value="SEM08945.1"/>
    <property type="molecule type" value="Genomic_DNA"/>
</dbReference>
<name>A0A1H7VJC5_9GAMM</name>
<dbReference type="STRING" id="650850.SAMN04488129_12530"/>
<evidence type="ECO:0000256" key="3">
    <source>
        <dbReference type="ARBA" id="ARBA00007686"/>
    </source>
</evidence>
<evidence type="ECO:0000313" key="18">
    <source>
        <dbReference type="Proteomes" id="UP000198807"/>
    </source>
</evidence>
<dbReference type="SUPFAM" id="SSF53223">
    <property type="entry name" value="Aminoacid dehydrogenase-like, N-terminal domain"/>
    <property type="match status" value="1"/>
</dbReference>
<dbReference type="InterPro" id="IPR051674">
    <property type="entry name" value="Malate_Decarboxylase"/>
</dbReference>
<dbReference type="GO" id="GO:0006108">
    <property type="term" value="P:malate metabolic process"/>
    <property type="evidence" value="ECO:0007669"/>
    <property type="project" value="InterPro"/>
</dbReference>
<sequence>MADDLRDSALQYHRFPRPGKLAIQAIKPMASQRDLSLAYSPGVAAACEEIERDPLNAAEYTARGNLVAVVSNGTAVLGLGAIGALASKPVMEGKAVLFKKFADVDVFDIEIEERDPDKFIEIVAGLEATFGGINLEDIKAPECFEIERRLRERMDIPVFHDDQHGTAIVTAAALLNGLRVVGKYLADIRLVCNGAGSAALACLDLAVALGVRKENILVCDRSGVIHTERAGGLDQYKARYAVETEARTLADAVNGADVFFGLSSGGSLKAEMVATMADRPLILAMANPTPEIMPEEAKAVRPDAVIATGRSDYPNQVNNVLCFPFIFRGALDCGATTINEEMKLATVMAIADMATTTVPETVAVAYGGQAMTFGPEYILPKPFDPRLIDTIPPAVAKAAMDTGVAARPIEDLEAYARSLSKLVYRSGNVMEPVFERARQNPLRLLYAEGEDERVLRAMEVCVSQRYAKPVLIGRRAVVEARLEELGLPVKPDVDFELIDTQDYPGYAELAGEYHQLMGRRGIQPDAAEKRVRSRATILASLLLRRGDVDAMITGPVGTYREHLGLVLDVIGLREGVSTAAALQLLILERATLFIADPYVNYDPDASQIAEITLMAAEQVRRFGITPRAALVSHSNFGSDDFDSAKKMRQALALIRERAPDLVVDGEMQADAALSMGVRGRILPDSLLEGEANLLIMPNLDAANITFSALKALGNGVAVGPILLGAAKSVHVLNRTVTARGITNMSAFAVVEAQTDR</sequence>
<evidence type="ECO:0000256" key="1">
    <source>
        <dbReference type="ARBA" id="ARBA00001936"/>
    </source>
</evidence>
<dbReference type="InterPro" id="IPR037062">
    <property type="entry name" value="Malic_N_dom_sf"/>
</dbReference>
<dbReference type="Pfam" id="PF01515">
    <property type="entry name" value="PTA_PTB"/>
    <property type="match status" value="1"/>
</dbReference>
<evidence type="ECO:0000256" key="14">
    <source>
        <dbReference type="PIRSR" id="PIRSR036684-3"/>
    </source>
</evidence>
<evidence type="ECO:0000256" key="8">
    <source>
        <dbReference type="ARBA" id="ARBA00038964"/>
    </source>
</evidence>
<organism evidence="17 18">
    <name type="scientific">Halomonas daqiaonensis</name>
    <dbReference type="NCBI Taxonomy" id="650850"/>
    <lineage>
        <taxon>Bacteria</taxon>
        <taxon>Pseudomonadati</taxon>
        <taxon>Pseudomonadota</taxon>
        <taxon>Gammaproteobacteria</taxon>
        <taxon>Oceanospirillales</taxon>
        <taxon>Halomonadaceae</taxon>
        <taxon>Halomonas</taxon>
    </lineage>
</organism>
<dbReference type="PANTHER" id="PTHR43237">
    <property type="entry name" value="NADP-DEPENDENT MALIC ENZYME"/>
    <property type="match status" value="1"/>
</dbReference>
<comment type="cofactor">
    <cofactor evidence="2">
        <name>Mg(2+)</name>
        <dbReference type="ChEBI" id="CHEBI:18420"/>
    </cofactor>
</comment>
<evidence type="ECO:0000313" key="17">
    <source>
        <dbReference type="EMBL" id="SEM08945.1"/>
    </source>
</evidence>
<dbReference type="SMART" id="SM01274">
    <property type="entry name" value="malic"/>
    <property type="match status" value="1"/>
</dbReference>
<dbReference type="Gene3D" id="3.40.50.10950">
    <property type="match status" value="1"/>
</dbReference>
<comment type="catalytic activity">
    <reaction evidence="11">
        <text>oxaloacetate + H(+) = pyruvate + CO2</text>
        <dbReference type="Rhea" id="RHEA:15641"/>
        <dbReference type="ChEBI" id="CHEBI:15361"/>
        <dbReference type="ChEBI" id="CHEBI:15378"/>
        <dbReference type="ChEBI" id="CHEBI:16452"/>
        <dbReference type="ChEBI" id="CHEBI:16526"/>
        <dbReference type="EC" id="1.1.1.40"/>
    </reaction>
</comment>
<dbReference type="Gene3D" id="3.40.50.10380">
    <property type="entry name" value="Malic enzyme, N-terminal domain"/>
    <property type="match status" value="1"/>
</dbReference>
<feature type="binding site" evidence="14">
    <location>
        <position position="162"/>
    </location>
    <ligand>
        <name>a divalent metal cation</name>
        <dbReference type="ChEBI" id="CHEBI:60240"/>
    </ligand>
</feature>
<dbReference type="InterPro" id="IPR002505">
    <property type="entry name" value="PTA_PTB"/>
</dbReference>
<dbReference type="RefSeq" id="WP_089715567.1">
    <property type="nucleotide sequence ID" value="NZ_FOBC01000025.1"/>
</dbReference>
<evidence type="ECO:0000256" key="5">
    <source>
        <dbReference type="ARBA" id="ARBA00022723"/>
    </source>
</evidence>
<evidence type="ECO:0000256" key="9">
    <source>
        <dbReference type="ARBA" id="ARBA00040273"/>
    </source>
</evidence>
<dbReference type="AlphaFoldDB" id="A0A1H7VJC5"/>
<comment type="similarity">
    <text evidence="4">In the C-terminal section; belongs to the phosphate acetyltransferase and butyryltransferase family.</text>
</comment>
<protein>
    <recommendedName>
        <fullName evidence="9">NADP-dependent malic enzyme</fullName>
        <ecNumber evidence="8">1.1.1.40</ecNumber>
    </recommendedName>
</protein>
<keyword evidence="18" id="KW-1185">Reference proteome</keyword>
<dbReference type="SUPFAM" id="SSF51735">
    <property type="entry name" value="NAD(P)-binding Rossmann-fold domains"/>
    <property type="match status" value="1"/>
</dbReference>
<evidence type="ECO:0000256" key="6">
    <source>
        <dbReference type="ARBA" id="ARBA00023002"/>
    </source>
</evidence>
<dbReference type="InterPro" id="IPR015884">
    <property type="entry name" value="Malic_enzyme_CS"/>
</dbReference>
<keyword evidence="7" id="KW-0511">Multifunctional enzyme</keyword>
<dbReference type="SMART" id="SM00919">
    <property type="entry name" value="Malic_M"/>
    <property type="match status" value="1"/>
</dbReference>
<dbReference type="InterPro" id="IPR036291">
    <property type="entry name" value="NAD(P)-bd_dom_sf"/>
</dbReference>
<evidence type="ECO:0000259" key="15">
    <source>
        <dbReference type="SMART" id="SM00919"/>
    </source>
</evidence>
<dbReference type="Gene3D" id="3.40.50.10750">
    <property type="entry name" value="Isocitrate/Isopropylmalate dehydrogenase-like"/>
    <property type="match status" value="1"/>
</dbReference>
<comment type="cofactor">
    <cofactor evidence="1">
        <name>Mn(2+)</name>
        <dbReference type="ChEBI" id="CHEBI:29035"/>
    </cofactor>
</comment>
<keyword evidence="6" id="KW-0560">Oxidoreductase</keyword>
<dbReference type="InterPro" id="IPR012188">
    <property type="entry name" value="ME_PTA"/>
</dbReference>
<evidence type="ECO:0000259" key="16">
    <source>
        <dbReference type="SMART" id="SM01274"/>
    </source>
</evidence>
<evidence type="ECO:0000256" key="10">
    <source>
        <dbReference type="ARBA" id="ARBA00050924"/>
    </source>
</evidence>
<evidence type="ECO:0000256" key="2">
    <source>
        <dbReference type="ARBA" id="ARBA00001946"/>
    </source>
</evidence>
<dbReference type="GO" id="GO:0004473">
    <property type="term" value="F:malate dehydrogenase (decarboxylating) (NADP+) activity"/>
    <property type="evidence" value="ECO:0007669"/>
    <property type="project" value="UniProtKB-EC"/>
</dbReference>
<feature type="binding site" evidence="14">
    <location>
        <position position="287"/>
    </location>
    <ligand>
        <name>a divalent metal cation</name>
        <dbReference type="ChEBI" id="CHEBI:60240"/>
    </ligand>
</feature>
<dbReference type="EC" id="1.1.1.40" evidence="8"/>
<dbReference type="Pfam" id="PF00390">
    <property type="entry name" value="malic"/>
    <property type="match status" value="1"/>
</dbReference>
<dbReference type="Proteomes" id="UP000198807">
    <property type="component" value="Unassembled WGS sequence"/>
</dbReference>
<dbReference type="Pfam" id="PF03949">
    <property type="entry name" value="Malic_M"/>
    <property type="match status" value="1"/>
</dbReference>
<dbReference type="GO" id="GO:0046872">
    <property type="term" value="F:metal ion binding"/>
    <property type="evidence" value="ECO:0007669"/>
    <property type="project" value="UniProtKB-KW"/>
</dbReference>
<dbReference type="InterPro" id="IPR046346">
    <property type="entry name" value="Aminoacid_DH-like_N_sf"/>
</dbReference>
<accession>A0A1H7VJC5</accession>
<dbReference type="InterPro" id="IPR012301">
    <property type="entry name" value="Malic_N_dom"/>
</dbReference>
<dbReference type="InterPro" id="IPR045213">
    <property type="entry name" value="Malic_NAD-bd_bact_type"/>
</dbReference>
<dbReference type="InterPro" id="IPR042112">
    <property type="entry name" value="P_AcTrfase_dom2"/>
</dbReference>
<evidence type="ECO:0000256" key="7">
    <source>
        <dbReference type="ARBA" id="ARBA00023268"/>
    </source>
</evidence>
<evidence type="ECO:0000256" key="13">
    <source>
        <dbReference type="PIRSR" id="PIRSR036684-2"/>
    </source>
</evidence>
<feature type="active site" description="Proton acceptor" evidence="12">
    <location>
        <position position="94"/>
    </location>
</feature>
<feature type="domain" description="Malic enzyme NAD-binding" evidence="15">
    <location>
        <begin position="163"/>
        <end position="400"/>
    </location>
</feature>
<comment type="catalytic activity">
    <reaction evidence="10">
        <text>(S)-malate + NADP(+) = pyruvate + CO2 + NADPH</text>
        <dbReference type="Rhea" id="RHEA:18253"/>
        <dbReference type="ChEBI" id="CHEBI:15361"/>
        <dbReference type="ChEBI" id="CHEBI:15589"/>
        <dbReference type="ChEBI" id="CHEBI:16526"/>
        <dbReference type="ChEBI" id="CHEBI:57783"/>
        <dbReference type="ChEBI" id="CHEBI:58349"/>
        <dbReference type="EC" id="1.1.1.40"/>
    </reaction>
</comment>
<dbReference type="OrthoDB" id="9805787at2"/>
<dbReference type="InterPro" id="IPR042113">
    <property type="entry name" value="P_AcTrfase_dom1"/>
</dbReference>
<dbReference type="PIRSF" id="PIRSF036684">
    <property type="entry name" value="ME_PTA"/>
    <property type="match status" value="1"/>
</dbReference>